<dbReference type="PANTHER" id="PTHR10277:SF9">
    <property type="entry name" value="2-ISOPROPYLMALATE SYNTHASE 1, CHLOROPLASTIC-RELATED"/>
    <property type="match status" value="1"/>
</dbReference>
<dbReference type="EMBL" id="JAEEGC010000033">
    <property type="protein sequence ID" value="MBV7272803.1"/>
    <property type="molecule type" value="Genomic_DNA"/>
</dbReference>
<dbReference type="InterPro" id="IPR000891">
    <property type="entry name" value="PYR_CT"/>
</dbReference>
<dbReference type="InterPro" id="IPR050073">
    <property type="entry name" value="2-IPM_HCS-like"/>
</dbReference>
<dbReference type="CDD" id="cd07944">
    <property type="entry name" value="DRE_TIM_HOA_like"/>
    <property type="match status" value="1"/>
</dbReference>
<evidence type="ECO:0000256" key="1">
    <source>
        <dbReference type="ARBA" id="ARBA00023211"/>
    </source>
</evidence>
<protein>
    <submittedName>
        <fullName evidence="3">Aldolase catalytic domain-containing protein</fullName>
    </submittedName>
</protein>
<reference evidence="3" key="1">
    <citation type="submission" date="2020-12" db="EMBL/GenBank/DDBJ databases">
        <title>Clostridium thailandense sp. nov., a novel acetogenic bacterium isolated from peat land soil in Thailand.</title>
        <authorList>
            <person name="Chaikitkaew S."/>
            <person name="Birkeland N.K."/>
        </authorList>
    </citation>
    <scope>NUCLEOTIDE SEQUENCE</scope>
    <source>
        <strain evidence="3">PL3</strain>
    </source>
</reference>
<accession>A0A949TXP3</accession>
<evidence type="ECO:0000313" key="4">
    <source>
        <dbReference type="Proteomes" id="UP000694308"/>
    </source>
</evidence>
<keyword evidence="1" id="KW-0464">Manganese</keyword>
<dbReference type="Proteomes" id="UP000694308">
    <property type="component" value="Unassembled WGS sequence"/>
</dbReference>
<organism evidence="3 4">
    <name type="scientific">Clostridium thailandense</name>
    <dbReference type="NCBI Taxonomy" id="2794346"/>
    <lineage>
        <taxon>Bacteria</taxon>
        <taxon>Bacillati</taxon>
        <taxon>Bacillota</taxon>
        <taxon>Clostridia</taxon>
        <taxon>Eubacteriales</taxon>
        <taxon>Clostridiaceae</taxon>
        <taxon>Clostridium</taxon>
    </lineage>
</organism>
<dbReference type="PANTHER" id="PTHR10277">
    <property type="entry name" value="HOMOCITRATE SYNTHASE-RELATED"/>
    <property type="match status" value="1"/>
</dbReference>
<evidence type="ECO:0000313" key="3">
    <source>
        <dbReference type="EMBL" id="MBV7272803.1"/>
    </source>
</evidence>
<dbReference type="GO" id="GO:0009098">
    <property type="term" value="P:L-leucine biosynthetic process"/>
    <property type="evidence" value="ECO:0007669"/>
    <property type="project" value="TreeGrafter"/>
</dbReference>
<feature type="domain" description="Pyruvate carboxyltransferase" evidence="2">
    <location>
        <begin position="4"/>
        <end position="259"/>
    </location>
</feature>
<dbReference type="GO" id="GO:0003852">
    <property type="term" value="F:2-isopropylmalate synthase activity"/>
    <property type="evidence" value="ECO:0007669"/>
    <property type="project" value="TreeGrafter"/>
</dbReference>
<dbReference type="Pfam" id="PF00682">
    <property type="entry name" value="HMGL-like"/>
    <property type="match status" value="1"/>
</dbReference>
<keyword evidence="4" id="KW-1185">Reference proteome</keyword>
<comment type="caution">
    <text evidence="3">The sequence shown here is derived from an EMBL/GenBank/DDBJ whole genome shotgun (WGS) entry which is preliminary data.</text>
</comment>
<proteinExistence type="predicted"/>
<evidence type="ECO:0000259" key="2">
    <source>
        <dbReference type="Pfam" id="PF00682"/>
    </source>
</evidence>
<dbReference type="AlphaFoldDB" id="A0A949TXP3"/>
<sequence>MSKLKLLDCTLRDGGYLNDWEFGHDTMTSILERLVSSGIDVIEVGFLDERRDFDINRSIMPDTASVKRIYGNIDKGNAMVVGMIDYGTCSIEHIQPCNEGYLDGIRVIFKKHIMHEAINFCKQIKTLGYKVFTQAVSITSYNDEELLELIGLVNDLEPYAISMVDTYGLLHQDNLIHIFDIMDTNLNPQICLGYHAHNNFQMGYANCIEVLNKNVNRTILVDGTLYGMGKSAGNTPIELISMYMNENFEKSYDINQMLEAIEINIIEIYNKIPWGYNLFYYISAANKCHPNYVSYLLNKRTLSIKSINEILKCIDKEKKLLYNKNYIEALYLDYQRNECDDTDAIKALEIELRDRLVLLIGPGKSIASDVDKIKNYINAQNPIIISINYICSAYTPQYLFITNSKRYVQMATKLSEDNYRTLKTIATSNVTKTNGSFSYVLNYSSLIDKETEIPDNSFIMLLKALEKAGVKNIGFAGFDGYSESEMNYFNTNMEYSFAKEKAQYLNNYAKIFLSDYKKRINVEFVTSSYYEI</sequence>
<gene>
    <name evidence="3" type="ORF">I6U48_07735</name>
</gene>
<name>A0A949TXP3_9CLOT</name>
<dbReference type="RefSeq" id="WP_218319837.1">
    <property type="nucleotide sequence ID" value="NZ_JAEEGC010000033.1"/>
</dbReference>